<evidence type="ECO:0000313" key="1">
    <source>
        <dbReference type="EMBL" id="CRY97037.1"/>
    </source>
</evidence>
<evidence type="ECO:0008006" key="2">
    <source>
        <dbReference type="Google" id="ProtNLM"/>
    </source>
</evidence>
<reference evidence="1" key="2">
    <citation type="submission" date="2015-07" db="EMBL/GenBank/DDBJ databases">
        <title>Plasmids, circular viruses and viroids from rat gut.</title>
        <authorList>
            <person name="Jorgensen T.J."/>
            <person name="Hansen M.A."/>
            <person name="Xu Z."/>
            <person name="Tabak M.A."/>
            <person name="Sorensen S.J."/>
            <person name="Hansen L.H."/>
        </authorList>
    </citation>
    <scope>NUCLEOTIDE SEQUENCE</scope>
    <source>
        <plasmid evidence="1">pRGFK1355</plasmid>
    </source>
</reference>
<reference evidence="1" key="1">
    <citation type="submission" date="2015-06" db="EMBL/GenBank/DDBJ databases">
        <authorList>
            <person name="Joergensen T."/>
        </authorList>
    </citation>
    <scope>NUCLEOTIDE SEQUENCE</scope>
    <source>
        <plasmid evidence="1">pRGFK1355</plasmid>
    </source>
</reference>
<sequence length="102" mass="12080">MEMRFAWDETKNRSNQRKHDGIAFEMAAQVFRDPFRLTRQDRIEDGEERWQTLGVVHGVTVLLVAHTITEDDGEGEPVEVIRIISARRATPRERKRYEQENR</sequence>
<dbReference type="Gene3D" id="3.10.450.530">
    <property type="entry name" value="Ribonuclease toxin, BrnT, of type II toxin-antitoxin system"/>
    <property type="match status" value="1"/>
</dbReference>
<dbReference type="InterPro" id="IPR007460">
    <property type="entry name" value="BrnT_toxin"/>
</dbReference>
<geneLocation type="plasmid" evidence="1">
    <name>pRGFK1355</name>
</geneLocation>
<name>A0A0H5QMN7_9ZZZZ</name>
<dbReference type="Pfam" id="PF04365">
    <property type="entry name" value="BrnT_toxin"/>
    <property type="match status" value="1"/>
</dbReference>
<organism evidence="1">
    <name type="scientific">uncultured prokaryote</name>
    <dbReference type="NCBI Taxonomy" id="198431"/>
    <lineage>
        <taxon>unclassified sequences</taxon>
        <taxon>environmental samples</taxon>
    </lineage>
</organism>
<protein>
    <recommendedName>
        <fullName evidence="2">BrnT family toxin</fullName>
    </recommendedName>
</protein>
<dbReference type="EMBL" id="LN853917">
    <property type="protein sequence ID" value="CRY97037.1"/>
    <property type="molecule type" value="Genomic_DNA"/>
</dbReference>
<proteinExistence type="predicted"/>
<keyword evidence="1" id="KW-0614">Plasmid</keyword>
<dbReference type="AlphaFoldDB" id="A0A0H5QMN7"/>
<accession>A0A0H5QMN7</accession>
<dbReference type="InterPro" id="IPR038573">
    <property type="entry name" value="BrnT_sf"/>
</dbReference>